<dbReference type="InterPro" id="IPR046864">
    <property type="entry name" value="VasX_N"/>
</dbReference>
<organism evidence="2 3">
    <name type="scientific">Pseudomonas extremaustralis</name>
    <dbReference type="NCBI Taxonomy" id="359110"/>
    <lineage>
        <taxon>Bacteria</taxon>
        <taxon>Pseudomonadati</taxon>
        <taxon>Pseudomonadota</taxon>
        <taxon>Gammaproteobacteria</taxon>
        <taxon>Pseudomonadales</taxon>
        <taxon>Pseudomonadaceae</taxon>
        <taxon>Pseudomonas</taxon>
    </lineage>
</organism>
<protein>
    <recommendedName>
        <fullName evidence="1">Toxin VasX N-terminal region domain-containing protein</fullName>
    </recommendedName>
</protein>
<evidence type="ECO:0000259" key="1">
    <source>
        <dbReference type="Pfam" id="PF20249"/>
    </source>
</evidence>
<keyword evidence="3" id="KW-1185">Reference proteome</keyword>
<dbReference type="GeneID" id="78551838"/>
<sequence length="1180" mass="131691">MKKNPNHVNASRDDAKNSMATCPLMKSTMQLVPLCYGLVDDPALDPSAEIPVPYTLATRPLGIRLMRDGWLYVIDAKKRELSEYRVLDGVVTAMLWQGTDVHSDHRETPINKPVLIYPARAELHVCHSEIQWTAKKCRQVLYSPSERDYFMQAVDLGQANCETGGPGLLTPDQAERWLAEVACSGDDDSDPDPERTPYLWETFVRFHDVPMRHLSDCVEAEYRYDVMYLPVRDDIGVLRDLANYQDKVVGWIDAWANGGSQARGNERDYLLACYIESLTQLTQADIGGLADASNHPAIKRMLADLEAMPAPQQGTTRQALVDYLNRGGLPTPPKGSPVPPELTRLHKEVLEDALHMVRYQGDSVNYAAATHDIEDTDRRYYTREHFKTSPQDFVEEHFEALIKLGKEQDRRIRDVLNGAKMGQRGINDLIDREAMDNALFAHRQSLQRWNTLLEHITADRTALFCAGFFHKSAWYYDPEDARQIGQCFTTEYACLKDICRSDDACEQVLQYLEQAPHFSRPQFYTRPYSEHTTARAQYAFVPAAGMTLFNNMPELLKKLQDLENNRLPTLDRLPDDTRAVAEAAQQTMTPALNRGMEKALADFDQVFKGQAMPTLDQLFSRLPKALLMRILDAAKHEGVTFTFASADEKDSLRRELRDWFREQEYLQRLKRERVWTKQTAGHKSPRARELQVEIANTRYRLGIAEARLANALSPIGDLPDNHVQFFGATPARAGITVVFPPAGRQEIAELMRNFREGVKAAPLPNRLGDGAALLVFVVQALNLWQVVIESSVTSNTPPTLRPLFSALMTTGAAGFAAAQGVFDTALTARISVLAKGLQNHAIDYVYVQMGKLHIGLGLMTYAFGVFATNSSLNSYQASWEQTVRSGNGEAQAGAIMSMAGSGGLLASNLYGLSSTVTAGVTVLMAEQGAARTAAWAAAGVRLSSVFFRANLVGALFTALELGGNYLYNHYNTSAHDQWLQSTPWGRDASKRKSSSLADYQNALIAIMQAPSVQVGPVEHDTWWKDLLLEAKVGDMHLLLPGLDIGAFTPPMGGRPSHQLSIAAYRISTIRVERGMPHERWEILSEAVEARLRRVDGHQMILCIGYPVPDELIPNRSREELMLVVVIQSPDTNGQPHQRTYSIRFEPRGSGSFPPADQVAPLPHAPLLQIEPLMLELISHD</sequence>
<dbReference type="Pfam" id="PF20249">
    <property type="entry name" value="VasX_N"/>
    <property type="match status" value="1"/>
</dbReference>
<reference evidence="2 3" key="1">
    <citation type="submission" date="2016-10" db="EMBL/GenBank/DDBJ databases">
        <authorList>
            <person name="Varghese N."/>
            <person name="Submissions S."/>
        </authorList>
    </citation>
    <scope>NUCLEOTIDE SEQUENCE [LARGE SCALE GENOMIC DNA]</scope>
    <source>
        <strain evidence="2 3">DSM 17835</strain>
    </source>
</reference>
<proteinExistence type="predicted"/>
<dbReference type="Proteomes" id="UP000182858">
    <property type="component" value="Chromosome I"/>
</dbReference>
<name>A0ABY0MVG5_9PSED</name>
<dbReference type="CDD" id="cd20708">
    <property type="entry name" value="MIX_IV"/>
    <property type="match status" value="1"/>
</dbReference>
<evidence type="ECO:0000313" key="3">
    <source>
        <dbReference type="Proteomes" id="UP000182858"/>
    </source>
</evidence>
<dbReference type="RefSeq" id="WP_083365915.1">
    <property type="nucleotide sequence ID" value="NZ_LT629689.1"/>
</dbReference>
<accession>A0ABY0MVG5</accession>
<feature type="domain" description="Toxin VasX N-terminal region" evidence="1">
    <location>
        <begin position="22"/>
        <end position="161"/>
    </location>
</feature>
<gene>
    <name evidence="2" type="ORF">SAMN05216591_0288</name>
</gene>
<dbReference type="EMBL" id="LT629689">
    <property type="protein sequence ID" value="SDE58799.1"/>
    <property type="molecule type" value="Genomic_DNA"/>
</dbReference>
<evidence type="ECO:0000313" key="2">
    <source>
        <dbReference type="EMBL" id="SDE58799.1"/>
    </source>
</evidence>